<dbReference type="HOGENOM" id="CLU_165306_0_0_5"/>
<evidence type="ECO:0008006" key="3">
    <source>
        <dbReference type="Google" id="ProtNLM"/>
    </source>
</evidence>
<dbReference type="KEGG" id="rli:RLO149_c020270"/>
<gene>
    <name evidence="1" type="ordered locus">RLO149_c020270</name>
</gene>
<organism evidence="1 2">
    <name type="scientific">Roseobacter litoralis (strain ATCC 49566 / DSM 6996 / JCM 21268 / NBRC 15278 / OCh 149)</name>
    <dbReference type="NCBI Taxonomy" id="391595"/>
    <lineage>
        <taxon>Bacteria</taxon>
        <taxon>Pseudomonadati</taxon>
        <taxon>Pseudomonadota</taxon>
        <taxon>Alphaproteobacteria</taxon>
        <taxon>Rhodobacterales</taxon>
        <taxon>Roseobacteraceae</taxon>
        <taxon>Roseobacter</taxon>
    </lineage>
</organism>
<dbReference type="eggNOG" id="ENOG5032S6E">
    <property type="taxonomic scope" value="Bacteria"/>
</dbReference>
<dbReference type="OrthoDB" id="7356934at2"/>
<dbReference type="Proteomes" id="UP000001353">
    <property type="component" value="Chromosome"/>
</dbReference>
<evidence type="ECO:0000313" key="1">
    <source>
        <dbReference type="EMBL" id="AEI94010.1"/>
    </source>
</evidence>
<dbReference type="Pfam" id="PF12096">
    <property type="entry name" value="DUF3572"/>
    <property type="match status" value="1"/>
</dbReference>
<protein>
    <recommendedName>
        <fullName evidence="3">DUF3572 family protein</fullName>
    </recommendedName>
</protein>
<dbReference type="InterPro" id="IPR021955">
    <property type="entry name" value="DUF3572"/>
</dbReference>
<reference evidence="1 2" key="1">
    <citation type="journal article" date="2011" name="BMC Genomics">
        <title>Comparative genome analysis and genome-guided physiological analysis of Roseobacter litoralis.</title>
        <authorList>
            <person name="Kalhoefer D."/>
            <person name="Thole S."/>
            <person name="Voget S."/>
            <person name="Lehmann R."/>
            <person name="Liesegang H."/>
            <person name="Wollher A."/>
            <person name="Daniel R."/>
            <person name="Simon M."/>
            <person name="Brinkhoff T."/>
        </authorList>
    </citation>
    <scope>NUCLEOTIDE SEQUENCE [LARGE SCALE GENOMIC DNA]</scope>
    <source>
        <strain evidence="2">ATCC 49566 / DSM 6996 / JCM 21268 / NBRC 15278 / OCh 149</strain>
    </source>
</reference>
<accession>F7ZKZ9</accession>
<name>F7ZKZ9_ROSLO</name>
<evidence type="ECO:0000313" key="2">
    <source>
        <dbReference type="Proteomes" id="UP000001353"/>
    </source>
</evidence>
<dbReference type="AlphaFoldDB" id="F7ZKZ9"/>
<sequence length="94" mass="10145">MSYTQESAEVIALQALGWLAGDEELLPVFQGSSGASEADLRAGASDAVFLASVLDFIMMDDAWVVRCCDHLKIEYASLMMARQCLPGGAQVNWT</sequence>
<proteinExistence type="predicted"/>
<keyword evidence="2" id="KW-1185">Reference proteome</keyword>
<dbReference type="EMBL" id="CP002623">
    <property type="protein sequence ID" value="AEI94010.1"/>
    <property type="molecule type" value="Genomic_DNA"/>
</dbReference>
<dbReference type="RefSeq" id="WP_013961937.1">
    <property type="nucleotide sequence ID" value="NC_015730.1"/>
</dbReference>
<dbReference type="STRING" id="391595.RLO149_c020270"/>